<name>A0A7R8D030_LEPSM</name>
<reference evidence="1" key="1">
    <citation type="submission" date="2021-02" db="EMBL/GenBank/DDBJ databases">
        <authorList>
            <person name="Bekaert M."/>
        </authorList>
    </citation>
    <scope>NUCLEOTIDE SEQUENCE</scope>
    <source>
        <strain evidence="1">IoA-00</strain>
    </source>
</reference>
<proteinExistence type="predicted"/>
<evidence type="ECO:0000313" key="1">
    <source>
        <dbReference type="EMBL" id="CAF2979570.1"/>
    </source>
</evidence>
<accession>A0A7R8D030</accession>
<dbReference type="OrthoDB" id="6364333at2759"/>
<organism evidence="1 2">
    <name type="scientific">Lepeophtheirus salmonis</name>
    <name type="common">Salmon louse</name>
    <name type="synonym">Caligus salmonis</name>
    <dbReference type="NCBI Taxonomy" id="72036"/>
    <lineage>
        <taxon>Eukaryota</taxon>
        <taxon>Metazoa</taxon>
        <taxon>Ecdysozoa</taxon>
        <taxon>Arthropoda</taxon>
        <taxon>Crustacea</taxon>
        <taxon>Multicrustacea</taxon>
        <taxon>Hexanauplia</taxon>
        <taxon>Copepoda</taxon>
        <taxon>Siphonostomatoida</taxon>
        <taxon>Caligidae</taxon>
        <taxon>Lepeophtheirus</taxon>
    </lineage>
</organism>
<keyword evidence="2" id="KW-1185">Reference proteome</keyword>
<dbReference type="Proteomes" id="UP000675881">
    <property type="component" value="Chromosome 6"/>
</dbReference>
<sequence length="230" mass="26595">MHALKKKCHTTHFTDYVSAPEKKCETTFKKNCHITFKQVPHNQKVKKCRTPIIQKCQEDNICSTHYETLCETLYKNYELEQEEPVCKKIEELRCKNVTHQLLHIPHDKEGGEGISPFLLKEECEMWPVKKCKIEKKKVTKVHPKTECKNVGRNICISSNCTLISVPGPEVCHDETQTQVQSIPQEECDLEPPQENCRVETSLVPKLTPTKKCVNVPKEICVSIQRKIQEK</sequence>
<gene>
    <name evidence="1" type="ORF">LSAA_11830</name>
</gene>
<dbReference type="EMBL" id="HG994585">
    <property type="protein sequence ID" value="CAF2979570.1"/>
    <property type="molecule type" value="Genomic_DNA"/>
</dbReference>
<dbReference type="AlphaFoldDB" id="A0A7R8D030"/>
<protein>
    <submittedName>
        <fullName evidence="1">(salmon louse) hypothetical protein</fullName>
    </submittedName>
</protein>
<evidence type="ECO:0000313" key="2">
    <source>
        <dbReference type="Proteomes" id="UP000675881"/>
    </source>
</evidence>